<evidence type="ECO:0000256" key="1">
    <source>
        <dbReference type="ARBA" id="ARBA00005189"/>
    </source>
</evidence>
<evidence type="ECO:0000256" key="8">
    <source>
        <dbReference type="ARBA" id="ARBA00039866"/>
    </source>
</evidence>
<evidence type="ECO:0000256" key="6">
    <source>
        <dbReference type="ARBA" id="ARBA00038095"/>
    </source>
</evidence>
<comment type="function">
    <text evidence="9">Catalyzes the first step in the biosynthesis of ornithine lipids, which are phosphorus-free membrane lipids. Catalyzes the 3-hydroxyacyl-acyl carrier protein-dependent acylation of ornithine to form lyso-ornithine lipid (LOL).</text>
</comment>
<accession>A0A2I7K7L9</accession>
<sequence length="265" mass="28913">MISAGAEPEAEPVLSRGRYRVRVIDGAEGASIHPDLQHAQYLRGLCFGRQGPDAEALDTRCRHLLVEDQASGRLVCCCRLLLLPDGAHLGVSYAAQRYDLTPLQSRTDPLLELGRFCIHPDWQDADILRLAWGALTAFVDDHRVELLFGCSSFQGVDPAAYSQALGLLRLRHQAPPGQGVGVRAAEVLELTAMDLPRVDGKQALQQMPPLLRTYLMMGGWVSDHAVIDRDLDTLHLFTAVEIAAIPAARKRLLRAVAGGFDSHGA</sequence>
<dbReference type="EC" id="2.3.2.30" evidence="7"/>
<comment type="catalytic activity">
    <reaction evidence="10">
        <text>a (3R)-hydroxyacyl-[ACP] + L-ornithine = a lyso-ornithine lipid + holo-[ACP] + H(+)</text>
        <dbReference type="Rhea" id="RHEA:20633"/>
        <dbReference type="Rhea" id="RHEA-COMP:9685"/>
        <dbReference type="Rhea" id="RHEA-COMP:9945"/>
        <dbReference type="ChEBI" id="CHEBI:15378"/>
        <dbReference type="ChEBI" id="CHEBI:46911"/>
        <dbReference type="ChEBI" id="CHEBI:64479"/>
        <dbReference type="ChEBI" id="CHEBI:78827"/>
        <dbReference type="ChEBI" id="CHEBI:138482"/>
        <dbReference type="EC" id="2.3.2.30"/>
    </reaction>
    <physiologicalReaction direction="left-to-right" evidence="10">
        <dbReference type="Rhea" id="RHEA:20634"/>
    </physiologicalReaction>
</comment>
<keyword evidence="5 11" id="KW-0012">Acyltransferase</keyword>
<reference evidence="11 12" key="2">
    <citation type="journal article" date="2017" name="Genome Biol. Evol.">
        <title>Trajectories and Drivers of Genome Evolution in Surface-Associated Marine Phaeobacter.</title>
        <authorList>
            <person name="Freese H.M."/>
            <person name="Sikorski J."/>
            <person name="Bunk B."/>
            <person name="Scheuner C."/>
            <person name="Meier-Kolthoff J.P."/>
            <person name="Sproer C."/>
            <person name="Gram L."/>
            <person name="Overmann J."/>
        </authorList>
    </citation>
    <scope>NUCLEOTIDE SEQUENCE [LARGE SCALE GENOMIC DNA]</scope>
    <source>
        <strain evidence="11 12">P88</strain>
    </source>
</reference>
<evidence type="ECO:0000313" key="12">
    <source>
        <dbReference type="Proteomes" id="UP000236447"/>
    </source>
</evidence>
<evidence type="ECO:0000256" key="10">
    <source>
        <dbReference type="ARBA" id="ARBA00047785"/>
    </source>
</evidence>
<organism evidence="11 12">
    <name type="scientific">Phaeobacter inhibens</name>
    <dbReference type="NCBI Taxonomy" id="221822"/>
    <lineage>
        <taxon>Bacteria</taxon>
        <taxon>Pseudomonadati</taxon>
        <taxon>Pseudomonadota</taxon>
        <taxon>Alphaproteobacteria</taxon>
        <taxon>Rhodobacterales</taxon>
        <taxon>Roseobacteraceae</taxon>
        <taxon>Phaeobacter</taxon>
    </lineage>
</organism>
<keyword evidence="4" id="KW-0443">Lipid metabolism</keyword>
<evidence type="ECO:0000256" key="2">
    <source>
        <dbReference type="ARBA" id="ARBA00022516"/>
    </source>
</evidence>
<dbReference type="PANTHER" id="PTHR37323:SF1">
    <property type="entry name" value="L-ORNITHINE N(ALPHA)-ACYLTRANSFERASE"/>
    <property type="match status" value="1"/>
</dbReference>
<evidence type="ECO:0000256" key="5">
    <source>
        <dbReference type="ARBA" id="ARBA00023315"/>
    </source>
</evidence>
<dbReference type="Pfam" id="PF13444">
    <property type="entry name" value="Acetyltransf_5"/>
    <property type="match status" value="1"/>
</dbReference>
<evidence type="ECO:0000256" key="7">
    <source>
        <dbReference type="ARBA" id="ARBA00039058"/>
    </source>
</evidence>
<keyword evidence="2" id="KW-0444">Lipid biosynthesis</keyword>
<protein>
    <recommendedName>
        <fullName evidence="8">L-ornithine N(alpha)-acyltransferase</fullName>
        <ecNumber evidence="7">2.3.2.30</ecNumber>
    </recommendedName>
</protein>
<comment type="similarity">
    <text evidence="6">Belongs to the acetyltransferase family. OlsB subfamily.</text>
</comment>
<dbReference type="PANTHER" id="PTHR37323">
    <property type="entry name" value="GCN5-RELATED N-ACETYLTRANSFERASE"/>
    <property type="match status" value="1"/>
</dbReference>
<keyword evidence="3 11" id="KW-0808">Transferase</keyword>
<evidence type="ECO:0000313" key="11">
    <source>
        <dbReference type="EMBL" id="AUQ98563.1"/>
    </source>
</evidence>
<reference evidence="11 12" key="1">
    <citation type="journal article" date="2017" name="Front. Microbiol.">
        <title>Phaeobacter piscinae sp. nov., a species of the Roseobacter group and potential aquaculture probiont.</title>
        <authorList>
            <person name="Sonnenschein E.C."/>
            <person name="Phippen C.B.W."/>
            <person name="Nielsen K.F."/>
            <person name="Mateiu R.V."/>
            <person name="Melchiorsen J."/>
            <person name="Gram L."/>
            <person name="Overmann J."/>
            <person name="Freese H.M."/>
        </authorList>
    </citation>
    <scope>NUCLEOTIDE SEQUENCE [LARGE SCALE GENOMIC DNA]</scope>
    <source>
        <strain evidence="11 12">P88</strain>
    </source>
</reference>
<evidence type="ECO:0000256" key="3">
    <source>
        <dbReference type="ARBA" id="ARBA00022679"/>
    </source>
</evidence>
<dbReference type="AlphaFoldDB" id="A0A2I7K7L9"/>
<dbReference type="SUPFAM" id="SSF55729">
    <property type="entry name" value="Acyl-CoA N-acyltransferases (Nat)"/>
    <property type="match status" value="1"/>
</dbReference>
<comment type="pathway">
    <text evidence="1">Lipid metabolism.</text>
</comment>
<evidence type="ECO:0000256" key="9">
    <source>
        <dbReference type="ARBA" id="ARBA00045724"/>
    </source>
</evidence>
<dbReference type="GO" id="GO:0043810">
    <property type="term" value="F:ornithine-acyl [acyl carrier protein] N-acyltransferase activity"/>
    <property type="evidence" value="ECO:0007669"/>
    <property type="project" value="UniProtKB-EC"/>
</dbReference>
<proteinExistence type="inferred from homology"/>
<dbReference type="InterPro" id="IPR052351">
    <property type="entry name" value="Ornithine_N-alpha-AT"/>
</dbReference>
<dbReference type="GO" id="GO:0006629">
    <property type="term" value="P:lipid metabolic process"/>
    <property type="evidence" value="ECO:0007669"/>
    <property type="project" value="UniProtKB-KW"/>
</dbReference>
<name>A0A2I7K7L9_9RHOB</name>
<evidence type="ECO:0000256" key="4">
    <source>
        <dbReference type="ARBA" id="ARBA00023098"/>
    </source>
</evidence>
<dbReference type="EMBL" id="CP010725">
    <property type="protein sequence ID" value="AUQ98563.1"/>
    <property type="molecule type" value="Genomic_DNA"/>
</dbReference>
<dbReference type="InterPro" id="IPR016181">
    <property type="entry name" value="Acyl_CoA_acyltransferase"/>
</dbReference>
<gene>
    <name evidence="11" type="ORF">PhaeoP88_01181</name>
</gene>
<dbReference type="Gene3D" id="3.40.630.30">
    <property type="match status" value="1"/>
</dbReference>
<dbReference type="Proteomes" id="UP000236447">
    <property type="component" value="Chromosome"/>
</dbReference>